<evidence type="ECO:0000313" key="2">
    <source>
        <dbReference type="Proteomes" id="UP000013961"/>
    </source>
</evidence>
<dbReference type="AlphaFoldDB" id="A0AB33A8P0"/>
<dbReference type="InterPro" id="IPR021678">
    <property type="entry name" value="DUF3263"/>
</dbReference>
<dbReference type="KEGG" id="mabb:MASS_1527"/>
<protein>
    <recommendedName>
        <fullName evidence="3">Fis family transcriptional regulator</fullName>
    </recommendedName>
</protein>
<gene>
    <name evidence="1" type="ORF">MASS_1527</name>
</gene>
<name>A0AB33A8P0_9MYCO</name>
<dbReference type="EMBL" id="CP004374">
    <property type="protein sequence ID" value="AGM28129.1"/>
    <property type="molecule type" value="Genomic_DNA"/>
</dbReference>
<organism evidence="1 2">
    <name type="scientific">Mycobacteroides abscessus subsp. bolletii 50594</name>
    <dbReference type="NCBI Taxonomy" id="1303024"/>
    <lineage>
        <taxon>Bacteria</taxon>
        <taxon>Bacillati</taxon>
        <taxon>Actinomycetota</taxon>
        <taxon>Actinomycetes</taxon>
        <taxon>Mycobacteriales</taxon>
        <taxon>Mycobacteriaceae</taxon>
        <taxon>Mycobacteroides</taxon>
        <taxon>Mycobacteroides abscessus</taxon>
    </lineage>
</organism>
<accession>A0AB33A8P0</accession>
<sequence>MNAVEVLEFERIWWKQPGIKENAIREKFGLSPVRYYQKLNRILESEDAMKSDPVTVNRLRRIRTPLDTATCPETEDN</sequence>
<dbReference type="Proteomes" id="UP000013961">
    <property type="component" value="Chromosome"/>
</dbReference>
<reference evidence="1 2" key="1">
    <citation type="journal article" date="2013" name="Genome Announc.">
        <title>Complete Genome Sequence of Mycobacterium massiliense Clinical Strain Asan 50594, Belonging to the Type II Genotype.</title>
        <authorList>
            <person name="Kim B.J."/>
            <person name="Kim B.R."/>
            <person name="Hong S.H."/>
            <person name="Seok S.H."/>
            <person name="Kook Y.H."/>
            <person name="Kim B.J."/>
        </authorList>
    </citation>
    <scope>NUCLEOTIDE SEQUENCE [LARGE SCALE GENOMIC DNA]</scope>
    <source>
        <strain evidence="1 2">50594</strain>
    </source>
</reference>
<proteinExistence type="predicted"/>
<evidence type="ECO:0000313" key="1">
    <source>
        <dbReference type="EMBL" id="AGM28129.1"/>
    </source>
</evidence>
<dbReference type="Pfam" id="PF11662">
    <property type="entry name" value="DUF3263"/>
    <property type="match status" value="1"/>
</dbReference>
<dbReference type="RefSeq" id="WP_016342203.1">
    <property type="nucleotide sequence ID" value="NC_021282.1"/>
</dbReference>
<evidence type="ECO:0008006" key="3">
    <source>
        <dbReference type="Google" id="ProtNLM"/>
    </source>
</evidence>